<evidence type="ECO:0000256" key="8">
    <source>
        <dbReference type="ARBA" id="ARBA00023018"/>
    </source>
</evidence>
<evidence type="ECO:0000256" key="6">
    <source>
        <dbReference type="ARBA" id="ARBA00022833"/>
    </source>
</evidence>
<dbReference type="Proteomes" id="UP000823201">
    <property type="component" value="Unassembled WGS sequence"/>
</dbReference>
<dbReference type="PANTHER" id="PTHR31937:SF2">
    <property type="entry name" value="TRANSMEMBRANE PROTEIN 163"/>
    <property type="match status" value="1"/>
</dbReference>
<gene>
    <name evidence="13" type="ORF">JOC27_001147</name>
</gene>
<keyword evidence="14" id="KW-1185">Reference proteome</keyword>
<comment type="caution">
    <text evidence="13">The sequence shown here is derived from an EMBL/GenBank/DDBJ whole genome shotgun (WGS) entry which is preliminary data.</text>
</comment>
<keyword evidence="6" id="KW-0862">Zinc</keyword>
<feature type="transmembrane region" description="Helical" evidence="11">
    <location>
        <begin position="39"/>
        <end position="62"/>
    </location>
</feature>
<proteinExistence type="inferred from homology"/>
<evidence type="ECO:0000313" key="13">
    <source>
        <dbReference type="EMBL" id="MBM7657698.1"/>
    </source>
</evidence>
<name>A0ABS2Q7C8_9BACL</name>
<evidence type="ECO:0000256" key="3">
    <source>
        <dbReference type="ARBA" id="ARBA00008731"/>
    </source>
</evidence>
<organism evidence="13 14">
    <name type="scientific">Sporolactobacillus spathodeae</name>
    <dbReference type="NCBI Taxonomy" id="1465502"/>
    <lineage>
        <taxon>Bacteria</taxon>
        <taxon>Bacillati</taxon>
        <taxon>Bacillota</taxon>
        <taxon>Bacilli</taxon>
        <taxon>Bacillales</taxon>
        <taxon>Sporolactobacillaceae</taxon>
        <taxon>Sporolactobacillus</taxon>
    </lineage>
</organism>
<evidence type="ECO:0000259" key="12">
    <source>
        <dbReference type="Pfam" id="PF01545"/>
    </source>
</evidence>
<feature type="transmembrane region" description="Helical" evidence="11">
    <location>
        <begin position="12"/>
        <end position="33"/>
    </location>
</feature>
<dbReference type="PANTHER" id="PTHR31937">
    <property type="entry name" value="TRANSMEMBRANE PROTEIN 163"/>
    <property type="match status" value="1"/>
</dbReference>
<evidence type="ECO:0000256" key="2">
    <source>
        <dbReference type="ARBA" id="ARBA00004644"/>
    </source>
</evidence>
<evidence type="ECO:0000256" key="5">
    <source>
        <dbReference type="ARBA" id="ARBA00022753"/>
    </source>
</evidence>
<dbReference type="EMBL" id="JAFBEV010000007">
    <property type="protein sequence ID" value="MBM7657698.1"/>
    <property type="molecule type" value="Genomic_DNA"/>
</dbReference>
<evidence type="ECO:0000313" key="14">
    <source>
        <dbReference type="Proteomes" id="UP000823201"/>
    </source>
</evidence>
<feature type="transmembrane region" description="Helical" evidence="11">
    <location>
        <begin position="83"/>
        <end position="105"/>
    </location>
</feature>
<keyword evidence="8" id="KW-0770">Synapse</keyword>
<reference evidence="13 14" key="1">
    <citation type="submission" date="2021-01" db="EMBL/GenBank/DDBJ databases">
        <title>Genomic Encyclopedia of Type Strains, Phase IV (KMG-IV): sequencing the most valuable type-strain genomes for metagenomic binning, comparative biology and taxonomic classification.</title>
        <authorList>
            <person name="Goeker M."/>
        </authorList>
    </citation>
    <scope>NUCLEOTIDE SEQUENCE [LARGE SCALE GENOMIC DNA]</scope>
    <source>
        <strain evidence="13 14">DSM 100968</strain>
    </source>
</reference>
<evidence type="ECO:0000256" key="4">
    <source>
        <dbReference type="ARBA" id="ARBA00022692"/>
    </source>
</evidence>
<dbReference type="RefSeq" id="WP_205006026.1">
    <property type="nucleotide sequence ID" value="NZ_CBCRXA010000005.1"/>
</dbReference>
<feature type="transmembrane region" description="Helical" evidence="11">
    <location>
        <begin position="111"/>
        <end position="129"/>
    </location>
</feature>
<accession>A0ABS2Q7C8</accession>
<keyword evidence="5" id="KW-0967">Endosome</keyword>
<dbReference type="InterPro" id="IPR027469">
    <property type="entry name" value="Cation_efflux_TMD_sf"/>
</dbReference>
<dbReference type="Gene3D" id="1.20.1510.10">
    <property type="entry name" value="Cation efflux protein transmembrane domain"/>
    <property type="match status" value="1"/>
</dbReference>
<feature type="domain" description="Cation efflux protein transmembrane" evidence="12">
    <location>
        <begin position="16"/>
        <end position="196"/>
    </location>
</feature>
<evidence type="ECO:0000256" key="1">
    <source>
        <dbReference type="ARBA" id="ARBA00004146"/>
    </source>
</evidence>
<keyword evidence="7 11" id="KW-1133">Transmembrane helix</keyword>
<dbReference type="InterPro" id="IPR058533">
    <property type="entry name" value="Cation_efflux_TM"/>
</dbReference>
<evidence type="ECO:0000256" key="9">
    <source>
        <dbReference type="ARBA" id="ARBA00023136"/>
    </source>
</evidence>
<sequence>MNRSKLIKTGIRLEVLSVLWMAVEWIVAVYSGLAAHSLLLISFGLDSLIEMGSGSVLIWRLRVEARGSDASKVDEAERLSSRLVGWALILLAFYTVVASLAHLLARHTAETSFSGLALAIGSALFMPWLMVRKKQIARAIGSAALAEDAMCNLVCAYMALTVILGTGLTAAFKWWWADSLFALVLVYFIFNEGWEALHPEEEESND</sequence>
<comment type="subcellular location">
    <subcellularLocation>
        <location evidence="2">Cytoplasmic vesicle</location>
        <location evidence="2">Secretory vesicle</location>
        <location evidence="2">Synaptic vesicle membrane</location>
        <topology evidence="2">Multi-pass membrane protein</topology>
    </subcellularLocation>
    <subcellularLocation>
        <location evidence="1">Early endosome membrane</location>
    </subcellularLocation>
</comment>
<comment type="similarity">
    <text evidence="3">Belongs to the TMEM163 family.</text>
</comment>
<dbReference type="Pfam" id="PF01545">
    <property type="entry name" value="Cation_efflux"/>
    <property type="match status" value="1"/>
</dbReference>
<evidence type="ECO:0000256" key="11">
    <source>
        <dbReference type="SAM" id="Phobius"/>
    </source>
</evidence>
<dbReference type="InterPro" id="IPR026765">
    <property type="entry name" value="Tmem163"/>
</dbReference>
<evidence type="ECO:0000256" key="10">
    <source>
        <dbReference type="ARBA" id="ARBA00023329"/>
    </source>
</evidence>
<keyword evidence="4 11" id="KW-0812">Transmembrane</keyword>
<keyword evidence="9 11" id="KW-0472">Membrane</keyword>
<protein>
    <submittedName>
        <fullName evidence="13">Divalent metal cation (Fe/Co/Zn/Cd) transporter</fullName>
    </submittedName>
</protein>
<feature type="transmembrane region" description="Helical" evidence="11">
    <location>
        <begin position="149"/>
        <end position="168"/>
    </location>
</feature>
<keyword evidence="10" id="KW-0968">Cytoplasmic vesicle</keyword>
<dbReference type="SUPFAM" id="SSF161111">
    <property type="entry name" value="Cation efflux protein transmembrane domain-like"/>
    <property type="match status" value="1"/>
</dbReference>
<evidence type="ECO:0000256" key="7">
    <source>
        <dbReference type="ARBA" id="ARBA00022989"/>
    </source>
</evidence>